<feature type="region of interest" description="Disordered" evidence="1">
    <location>
        <begin position="476"/>
        <end position="556"/>
    </location>
</feature>
<organism evidence="2 3">
    <name type="scientific">Puccinia striiformis</name>
    <dbReference type="NCBI Taxonomy" id="27350"/>
    <lineage>
        <taxon>Eukaryota</taxon>
        <taxon>Fungi</taxon>
        <taxon>Dikarya</taxon>
        <taxon>Basidiomycota</taxon>
        <taxon>Pucciniomycotina</taxon>
        <taxon>Pucciniomycetes</taxon>
        <taxon>Pucciniales</taxon>
        <taxon>Pucciniaceae</taxon>
        <taxon>Puccinia</taxon>
    </lineage>
</organism>
<dbReference type="VEuPathDB" id="FungiDB:PSTT_00324"/>
<evidence type="ECO:0000313" key="3">
    <source>
        <dbReference type="Proteomes" id="UP000239156"/>
    </source>
</evidence>
<comment type="caution">
    <text evidence="2">The sequence shown here is derived from an EMBL/GenBank/DDBJ whole genome shotgun (WGS) entry which is preliminary data.</text>
</comment>
<keyword evidence="3" id="KW-1185">Reference proteome</keyword>
<evidence type="ECO:0000313" key="2">
    <source>
        <dbReference type="EMBL" id="POW17580.1"/>
    </source>
</evidence>
<gene>
    <name evidence="2" type="ORF">PSTT_00324</name>
</gene>
<dbReference type="Proteomes" id="UP000239156">
    <property type="component" value="Unassembled WGS sequence"/>
</dbReference>
<accession>A0A2S4W740</accession>
<dbReference type="VEuPathDB" id="FungiDB:PSHT_07721"/>
<feature type="compositionally biased region" description="Acidic residues" evidence="1">
    <location>
        <begin position="522"/>
        <end position="544"/>
    </location>
</feature>
<dbReference type="EMBL" id="PKSL01000002">
    <property type="protein sequence ID" value="POW17580.1"/>
    <property type="molecule type" value="Genomic_DNA"/>
</dbReference>
<dbReference type="AlphaFoldDB" id="A0A2S4W740"/>
<proteinExistence type="predicted"/>
<sequence length="594" mass="66664">MIRPAYFAVDSSGKKCLMVGMVELYAYVNVLEEEYHAVMCGISVDANSSMTDPPDTTAGLLEGPEPVGRKKNLGRPKNSVNIDRNPYTTYQSYTRSEEEHLTNRCWMSAAMESLFALYNPLWLRNATGKGSTLFHQLVTHFGSRTTYHLTKLGRIRTVLTNGQSKLFKFCNEKHQANFQPGHFASCDFFLELLLDAKRNPTKALAGLFEVVEHRVFSCHSAPSTSPCLPPQTRSLTTITIHKSMFDENLLEYGQVQELINLWTSTGLPKLPGLACKCQSTATNTVPKSQPKAIPKTGRKALAKRQESVTVVPLAEFVPQVTEYVRENTRLAFKDDLAPQHLYFFNEVASLTDPTIRDRYMASLNWPSTLLVHGYSYTLFSRGRSKRGRWGHWVWLHDEARNEGIARLVNKDTSSIGGCQPGTSWVFYSRRWTPSEEQYVRDSISKITHDHPDAEGDTPFVHLGNLINTTPVVVEEASSMEPLPAPVSELIPRPSKRRSVRASNSENDPDSEPEDVKETQVFSDDDYVDNFEDLDYGDMDDDSGDDGDHPQETLSVTAKPITLKLKVKALKGPDAKAQVPNVLKATRRSKRLSEV</sequence>
<evidence type="ECO:0000256" key="1">
    <source>
        <dbReference type="SAM" id="MobiDB-lite"/>
    </source>
</evidence>
<feature type="region of interest" description="Disordered" evidence="1">
    <location>
        <begin position="51"/>
        <end position="81"/>
    </location>
</feature>
<protein>
    <submittedName>
        <fullName evidence="2">Uncharacterized protein</fullName>
    </submittedName>
</protein>
<name>A0A2S4W740_9BASI</name>
<reference evidence="2" key="1">
    <citation type="submission" date="2017-12" db="EMBL/GenBank/DDBJ databases">
        <title>Gene loss provides genomic basis for host adaptation in cereal stripe rust fungi.</title>
        <authorList>
            <person name="Xia C."/>
        </authorList>
    </citation>
    <scope>NUCLEOTIDE SEQUENCE [LARGE SCALE GENOMIC DNA]</scope>
    <source>
        <strain evidence="2">93-210</strain>
    </source>
</reference>